<evidence type="ECO:0000256" key="4">
    <source>
        <dbReference type="ARBA" id="ARBA00022692"/>
    </source>
</evidence>
<keyword evidence="5 8" id="KW-1133">Transmembrane helix</keyword>
<dbReference type="Proteomes" id="UP000018692">
    <property type="component" value="Unassembled WGS sequence"/>
</dbReference>
<dbReference type="InterPro" id="IPR024528">
    <property type="entry name" value="ThrE_2"/>
</dbReference>
<evidence type="ECO:0000256" key="3">
    <source>
        <dbReference type="ARBA" id="ARBA00022519"/>
    </source>
</evidence>
<evidence type="ECO:0000313" key="11">
    <source>
        <dbReference type="Proteomes" id="UP000018692"/>
    </source>
</evidence>
<feature type="domain" description="Threonine/Serine exporter ThrE" evidence="9">
    <location>
        <begin position="8"/>
        <end position="135"/>
    </location>
</feature>
<keyword evidence="2" id="KW-1003">Cell membrane</keyword>
<proteinExistence type="inferred from homology"/>
<keyword evidence="4 8" id="KW-0812">Transmembrane</keyword>
<evidence type="ECO:0000256" key="5">
    <source>
        <dbReference type="ARBA" id="ARBA00022989"/>
    </source>
</evidence>
<sequence>MFGFLGSTLLAIVSSISFGILTNVPRRALLPSTFTGGMAWASYYLASQIVSGIIFPNIIGGFCVGYFSNYFAKKSRTPITMIYVGSLISLVPGGLAFTSVQLLGENNTLAMINGGINVILLAVSLTLGLGLSSIITGGIPKLYSKK</sequence>
<gene>
    <name evidence="10" type="ORF">N568_0106905</name>
</gene>
<dbReference type="PANTHER" id="PTHR34390">
    <property type="entry name" value="UPF0442 PROTEIN YJJB-RELATED"/>
    <property type="match status" value="1"/>
</dbReference>
<evidence type="ECO:0000313" key="10">
    <source>
        <dbReference type="EMBL" id="ETD04616.1"/>
    </source>
</evidence>
<feature type="transmembrane region" description="Helical" evidence="8">
    <location>
        <begin position="115"/>
        <end position="139"/>
    </location>
</feature>
<dbReference type="PANTHER" id="PTHR34390:SF1">
    <property type="entry name" value="SUCCINATE TRANSPORTER SUBUNIT YJJB-RELATED"/>
    <property type="match status" value="1"/>
</dbReference>
<feature type="transmembrane region" description="Helical" evidence="8">
    <location>
        <begin position="79"/>
        <end position="103"/>
    </location>
</feature>
<keyword evidence="6 8" id="KW-0472">Membrane</keyword>
<evidence type="ECO:0000256" key="8">
    <source>
        <dbReference type="SAM" id="Phobius"/>
    </source>
</evidence>
<evidence type="ECO:0000259" key="9">
    <source>
        <dbReference type="Pfam" id="PF12821"/>
    </source>
</evidence>
<keyword evidence="3" id="KW-0997">Cell inner membrane</keyword>
<comment type="caution">
    <text evidence="10">The sequence shown here is derived from an EMBL/GenBank/DDBJ whole genome shotgun (WGS) entry which is preliminary data.</text>
</comment>
<feature type="transmembrane region" description="Helical" evidence="8">
    <location>
        <begin position="43"/>
        <end position="67"/>
    </location>
</feature>
<dbReference type="AlphaFoldDB" id="V8AR30"/>
<comment type="subcellular location">
    <subcellularLocation>
        <location evidence="1">Cell membrane</location>
        <topology evidence="1">Multi-pass membrane protein</topology>
    </subcellularLocation>
</comment>
<dbReference type="EMBL" id="AVFE01000022">
    <property type="protein sequence ID" value="ETD04616.1"/>
    <property type="molecule type" value="Genomic_DNA"/>
</dbReference>
<protein>
    <recommendedName>
        <fullName evidence="9">Threonine/Serine exporter ThrE domain-containing protein</fullName>
    </recommendedName>
</protein>
<comment type="similarity">
    <text evidence="7">Belongs to the ThrE exporter (TC 2.A.79) family.</text>
</comment>
<evidence type="ECO:0000256" key="2">
    <source>
        <dbReference type="ARBA" id="ARBA00022475"/>
    </source>
</evidence>
<dbReference type="GO" id="GO:0005886">
    <property type="term" value="C:plasma membrane"/>
    <property type="evidence" value="ECO:0007669"/>
    <property type="project" value="UniProtKB-SubCell"/>
</dbReference>
<organism evidence="10 11">
    <name type="scientific">Lactococcus garvieae TRF1</name>
    <dbReference type="NCBI Taxonomy" id="1380772"/>
    <lineage>
        <taxon>Bacteria</taxon>
        <taxon>Bacillati</taxon>
        <taxon>Bacillota</taxon>
        <taxon>Bacilli</taxon>
        <taxon>Lactobacillales</taxon>
        <taxon>Streptococcaceae</taxon>
        <taxon>Lactococcus</taxon>
    </lineage>
</organism>
<evidence type="ECO:0000256" key="6">
    <source>
        <dbReference type="ARBA" id="ARBA00023136"/>
    </source>
</evidence>
<dbReference type="InterPro" id="IPR050539">
    <property type="entry name" value="ThrE_Dicarb/AminoAcid_Exp"/>
</dbReference>
<name>V8AR30_9LACT</name>
<evidence type="ECO:0000256" key="1">
    <source>
        <dbReference type="ARBA" id="ARBA00004651"/>
    </source>
</evidence>
<dbReference type="Pfam" id="PF12821">
    <property type="entry name" value="ThrE_2"/>
    <property type="match status" value="1"/>
</dbReference>
<dbReference type="GO" id="GO:0015744">
    <property type="term" value="P:succinate transport"/>
    <property type="evidence" value="ECO:0007669"/>
    <property type="project" value="TreeGrafter"/>
</dbReference>
<accession>V8AR30</accession>
<evidence type="ECO:0000256" key="7">
    <source>
        <dbReference type="ARBA" id="ARBA00034125"/>
    </source>
</evidence>
<reference evidence="10 11" key="1">
    <citation type="submission" date="2013-07" db="EMBL/GenBank/DDBJ databases">
        <title>Isolation of Lactococcus garvieae strain TRF1 from the fecal material of a timber rattlesnake.</title>
        <authorList>
            <person name="McLaughlin R.W."/>
            <person name="Cochran P.A."/>
            <person name="Dowd S.E."/>
        </authorList>
    </citation>
    <scope>NUCLEOTIDE SEQUENCE [LARGE SCALE GENOMIC DNA]</scope>
    <source>
        <strain evidence="10 11">TRF1</strain>
    </source>
</reference>